<dbReference type="EMBL" id="SPKJ01000002">
    <property type="protein sequence ID" value="MYZ46271.1"/>
    <property type="molecule type" value="Genomic_DNA"/>
</dbReference>
<feature type="compositionally biased region" description="Acidic residues" evidence="1">
    <location>
        <begin position="66"/>
        <end position="77"/>
    </location>
</feature>
<dbReference type="AlphaFoldDB" id="A0A964T0Q2"/>
<organism evidence="2 3">
    <name type="scientific">Propylenella binzhouense</name>
    <dbReference type="NCBI Taxonomy" id="2555902"/>
    <lineage>
        <taxon>Bacteria</taxon>
        <taxon>Pseudomonadati</taxon>
        <taxon>Pseudomonadota</taxon>
        <taxon>Alphaproteobacteria</taxon>
        <taxon>Hyphomicrobiales</taxon>
        <taxon>Propylenellaceae</taxon>
        <taxon>Propylenella</taxon>
    </lineage>
</organism>
<dbReference type="Proteomes" id="UP000773614">
    <property type="component" value="Unassembled WGS sequence"/>
</dbReference>
<evidence type="ECO:0000313" key="2">
    <source>
        <dbReference type="EMBL" id="MYZ46271.1"/>
    </source>
</evidence>
<keyword evidence="3" id="KW-1185">Reference proteome</keyword>
<comment type="caution">
    <text evidence="2">The sequence shown here is derived from an EMBL/GenBank/DDBJ whole genome shotgun (WGS) entry which is preliminary data.</text>
</comment>
<name>A0A964T0Q2_9HYPH</name>
<feature type="compositionally biased region" description="Basic and acidic residues" evidence="1">
    <location>
        <begin position="78"/>
        <end position="91"/>
    </location>
</feature>
<feature type="region of interest" description="Disordered" evidence="1">
    <location>
        <begin position="65"/>
        <end position="91"/>
    </location>
</feature>
<feature type="region of interest" description="Disordered" evidence="1">
    <location>
        <begin position="1"/>
        <end position="31"/>
    </location>
</feature>
<gene>
    <name evidence="2" type="ORF">E4O86_00840</name>
</gene>
<protein>
    <submittedName>
        <fullName evidence="2">DUF2934 domain-containing protein</fullName>
    </submittedName>
</protein>
<evidence type="ECO:0000313" key="3">
    <source>
        <dbReference type="Proteomes" id="UP000773614"/>
    </source>
</evidence>
<accession>A0A964T0Q2</accession>
<reference evidence="2" key="1">
    <citation type="submission" date="2019-03" db="EMBL/GenBank/DDBJ databases">
        <title>Afifella sp. nov., isolated from activated sludge.</title>
        <authorList>
            <person name="Li Q."/>
            <person name="Liu Y."/>
        </authorList>
    </citation>
    <scope>NUCLEOTIDE SEQUENCE</scope>
    <source>
        <strain evidence="2">L72</strain>
    </source>
</reference>
<proteinExistence type="predicted"/>
<dbReference type="InterPro" id="IPR021327">
    <property type="entry name" value="DUF2934"/>
</dbReference>
<sequence length="91" mass="10524">MGQPSGRRQSRRDVMNKGTKMNEGTEMNEEVESRIRRRAYLLWERENCPEGKHLDHWFAAKAEIEAGQDAESVADEEPAAKESQPEPARRR</sequence>
<dbReference type="Pfam" id="PF11154">
    <property type="entry name" value="DUF2934"/>
    <property type="match status" value="1"/>
</dbReference>
<evidence type="ECO:0000256" key="1">
    <source>
        <dbReference type="SAM" id="MobiDB-lite"/>
    </source>
</evidence>
<dbReference type="OrthoDB" id="9811127at2"/>